<feature type="region of interest" description="Disordered" evidence="1">
    <location>
        <begin position="31"/>
        <end position="50"/>
    </location>
</feature>
<dbReference type="PATRIC" id="fig|104102.7.peg.1468"/>
<name>A0A094YR48_9PROT</name>
<organism evidence="2 3">
    <name type="scientific">Acetobacter tropicalis</name>
    <dbReference type="NCBI Taxonomy" id="104102"/>
    <lineage>
        <taxon>Bacteria</taxon>
        <taxon>Pseudomonadati</taxon>
        <taxon>Pseudomonadota</taxon>
        <taxon>Alphaproteobacteria</taxon>
        <taxon>Acetobacterales</taxon>
        <taxon>Acetobacteraceae</taxon>
        <taxon>Acetobacter</taxon>
    </lineage>
</organism>
<dbReference type="Proteomes" id="UP000029448">
    <property type="component" value="Unassembled WGS sequence"/>
</dbReference>
<sequence>MVTEIMRASVGLVEKRAMGSIINKPKHFTRLQSVGTGGKTQPVQRVGEAR</sequence>
<feature type="compositionally biased region" description="Polar residues" evidence="1">
    <location>
        <begin position="31"/>
        <end position="43"/>
    </location>
</feature>
<reference evidence="2 3" key="1">
    <citation type="submission" date="2014-06" db="EMBL/GenBank/DDBJ databases">
        <title>Functional and comparative genomic analyses of the Drosophila gut microbiota identify candidate symbiosis factors.</title>
        <authorList>
            <person name="Newell P.D."/>
            <person name="Chaston J.M."/>
            <person name="Douglas A.E."/>
        </authorList>
    </citation>
    <scope>NUCLEOTIDE SEQUENCE [LARGE SCALE GENOMIC DNA]</scope>
    <source>
        <strain evidence="2 3">DmCS_006</strain>
    </source>
</reference>
<accession>A0A094YR48</accession>
<gene>
    <name evidence="2" type="ORF">AtDm6_1484</name>
</gene>
<evidence type="ECO:0000313" key="3">
    <source>
        <dbReference type="Proteomes" id="UP000029448"/>
    </source>
</evidence>
<dbReference type="EMBL" id="JOKM01000054">
    <property type="protein sequence ID" value="KGB23852.1"/>
    <property type="molecule type" value="Genomic_DNA"/>
</dbReference>
<keyword evidence="3" id="KW-1185">Reference proteome</keyword>
<evidence type="ECO:0000313" key="2">
    <source>
        <dbReference type="EMBL" id="KGB23852.1"/>
    </source>
</evidence>
<dbReference type="AlphaFoldDB" id="A0A094YR48"/>
<protein>
    <submittedName>
        <fullName evidence="2">Uncharacterized protein</fullName>
    </submittedName>
</protein>
<evidence type="ECO:0000256" key="1">
    <source>
        <dbReference type="SAM" id="MobiDB-lite"/>
    </source>
</evidence>
<dbReference type="STRING" id="104102.AtDm6_1484"/>
<proteinExistence type="predicted"/>
<comment type="caution">
    <text evidence="2">The sequence shown here is derived from an EMBL/GenBank/DDBJ whole genome shotgun (WGS) entry which is preliminary data.</text>
</comment>